<dbReference type="GO" id="GO:0005524">
    <property type="term" value="F:ATP binding"/>
    <property type="evidence" value="ECO:0007669"/>
    <property type="project" value="UniProtKB-KW"/>
</dbReference>
<feature type="transmembrane region" description="Helical" evidence="10">
    <location>
        <begin position="12"/>
        <end position="37"/>
    </location>
</feature>
<evidence type="ECO:0000256" key="9">
    <source>
        <dbReference type="ARBA" id="ARBA00023012"/>
    </source>
</evidence>
<dbReference type="OrthoDB" id="117446at2157"/>
<dbReference type="NCBIfam" id="TIGR00229">
    <property type="entry name" value="sensory_box"/>
    <property type="match status" value="1"/>
</dbReference>
<dbReference type="SMART" id="SM00388">
    <property type="entry name" value="HisKA"/>
    <property type="match status" value="1"/>
</dbReference>
<feature type="transmembrane region" description="Helical" evidence="10">
    <location>
        <begin position="316"/>
        <end position="337"/>
    </location>
</feature>
<dbReference type="AlphaFoldDB" id="A0A8F5VKW5"/>
<keyword evidence="9" id="KW-0902">Two-component regulatory system</keyword>
<dbReference type="Proteomes" id="UP000694228">
    <property type="component" value="Chromosome"/>
</dbReference>
<dbReference type="Pfam" id="PF00672">
    <property type="entry name" value="HAMP"/>
    <property type="match status" value="1"/>
</dbReference>
<dbReference type="CDD" id="cd00075">
    <property type="entry name" value="HATPase"/>
    <property type="match status" value="1"/>
</dbReference>
<dbReference type="PANTHER" id="PTHR42878">
    <property type="entry name" value="TWO-COMPONENT HISTIDINE KINASE"/>
    <property type="match status" value="1"/>
</dbReference>
<dbReference type="Pfam" id="PF00512">
    <property type="entry name" value="HisKA"/>
    <property type="match status" value="1"/>
</dbReference>
<keyword evidence="7" id="KW-0418">Kinase</keyword>
<evidence type="ECO:0000256" key="10">
    <source>
        <dbReference type="SAM" id="Phobius"/>
    </source>
</evidence>
<reference evidence="15 16" key="1">
    <citation type="submission" date="2021-06" db="EMBL/GenBank/DDBJ databases">
        <title>Complete genome sequence of the secondary alcohol utilizing methanogen Methanospirillum hungatei strain GP1.</title>
        <authorList>
            <person name="Day L.A."/>
            <person name="Costa K.C."/>
        </authorList>
    </citation>
    <scope>NUCLEOTIDE SEQUENCE [LARGE SCALE GENOMIC DNA]</scope>
    <source>
        <strain evidence="15 16">GP1</strain>
    </source>
</reference>
<keyword evidence="8" id="KW-0067">ATP-binding</keyword>
<dbReference type="InterPro" id="IPR000700">
    <property type="entry name" value="PAS-assoc_C"/>
</dbReference>
<keyword evidence="10" id="KW-0812">Transmembrane</keyword>
<evidence type="ECO:0000259" key="13">
    <source>
        <dbReference type="PROSITE" id="PS50113"/>
    </source>
</evidence>
<dbReference type="PANTHER" id="PTHR42878:SF7">
    <property type="entry name" value="SENSOR HISTIDINE KINASE GLRK"/>
    <property type="match status" value="1"/>
</dbReference>
<dbReference type="EMBL" id="CP077107">
    <property type="protein sequence ID" value="QXO94714.1"/>
    <property type="molecule type" value="Genomic_DNA"/>
</dbReference>
<accession>A0A8F5VKW5</accession>
<evidence type="ECO:0000259" key="14">
    <source>
        <dbReference type="PROSITE" id="PS50885"/>
    </source>
</evidence>
<dbReference type="FunFam" id="3.30.565.10:FF:000006">
    <property type="entry name" value="Sensor histidine kinase WalK"/>
    <property type="match status" value="1"/>
</dbReference>
<dbReference type="InterPro" id="IPR050351">
    <property type="entry name" value="BphY/WalK/GraS-like"/>
</dbReference>
<evidence type="ECO:0000256" key="2">
    <source>
        <dbReference type="ARBA" id="ARBA00004370"/>
    </source>
</evidence>
<gene>
    <name evidence="15" type="ORF">KSK55_15625</name>
</gene>
<protein>
    <recommendedName>
        <fullName evidence="3">histidine kinase</fullName>
        <ecNumber evidence="3">2.7.13.3</ecNumber>
    </recommendedName>
</protein>
<evidence type="ECO:0000256" key="3">
    <source>
        <dbReference type="ARBA" id="ARBA00012438"/>
    </source>
</evidence>
<feature type="domain" description="PAC" evidence="13">
    <location>
        <begin position="474"/>
        <end position="526"/>
    </location>
</feature>
<name>A0A8F5VKW5_METHU</name>
<dbReference type="GO" id="GO:0016020">
    <property type="term" value="C:membrane"/>
    <property type="evidence" value="ECO:0007669"/>
    <property type="project" value="UniProtKB-SubCell"/>
</dbReference>
<dbReference type="InterPro" id="IPR005467">
    <property type="entry name" value="His_kinase_dom"/>
</dbReference>
<keyword evidence="5" id="KW-0808">Transferase</keyword>
<dbReference type="GO" id="GO:0007234">
    <property type="term" value="P:osmosensory signaling via phosphorelay pathway"/>
    <property type="evidence" value="ECO:0007669"/>
    <property type="project" value="TreeGrafter"/>
</dbReference>
<dbReference type="InterPro" id="IPR003660">
    <property type="entry name" value="HAMP_dom"/>
</dbReference>
<evidence type="ECO:0000259" key="12">
    <source>
        <dbReference type="PROSITE" id="PS50112"/>
    </source>
</evidence>
<organism evidence="15 16">
    <name type="scientific">Methanospirillum hungatei</name>
    <dbReference type="NCBI Taxonomy" id="2203"/>
    <lineage>
        <taxon>Archaea</taxon>
        <taxon>Methanobacteriati</taxon>
        <taxon>Methanobacteriota</taxon>
        <taxon>Stenosarchaea group</taxon>
        <taxon>Methanomicrobia</taxon>
        <taxon>Methanomicrobiales</taxon>
        <taxon>Methanospirillaceae</taxon>
        <taxon>Methanospirillum</taxon>
    </lineage>
</organism>
<dbReference type="PROSITE" id="PS50112">
    <property type="entry name" value="PAS"/>
    <property type="match status" value="1"/>
</dbReference>
<evidence type="ECO:0000256" key="1">
    <source>
        <dbReference type="ARBA" id="ARBA00000085"/>
    </source>
</evidence>
<dbReference type="PROSITE" id="PS50885">
    <property type="entry name" value="HAMP"/>
    <property type="match status" value="1"/>
</dbReference>
<dbReference type="SMART" id="SM00304">
    <property type="entry name" value="HAMP"/>
    <property type="match status" value="1"/>
</dbReference>
<feature type="domain" description="PAS" evidence="12">
    <location>
        <begin position="402"/>
        <end position="459"/>
    </location>
</feature>
<evidence type="ECO:0000256" key="5">
    <source>
        <dbReference type="ARBA" id="ARBA00022679"/>
    </source>
</evidence>
<evidence type="ECO:0000256" key="8">
    <source>
        <dbReference type="ARBA" id="ARBA00022840"/>
    </source>
</evidence>
<dbReference type="EC" id="2.7.13.3" evidence="3"/>
<dbReference type="PROSITE" id="PS50113">
    <property type="entry name" value="PAC"/>
    <property type="match status" value="1"/>
</dbReference>
<evidence type="ECO:0000259" key="11">
    <source>
        <dbReference type="PROSITE" id="PS50109"/>
    </source>
</evidence>
<keyword evidence="10" id="KW-1133">Transmembrane helix</keyword>
<evidence type="ECO:0000256" key="7">
    <source>
        <dbReference type="ARBA" id="ARBA00022777"/>
    </source>
</evidence>
<feature type="domain" description="Histidine kinase" evidence="11">
    <location>
        <begin position="576"/>
        <end position="791"/>
    </location>
</feature>
<evidence type="ECO:0000313" key="16">
    <source>
        <dbReference type="Proteomes" id="UP000694228"/>
    </source>
</evidence>
<dbReference type="Pfam" id="PF13426">
    <property type="entry name" value="PAS_9"/>
    <property type="match status" value="1"/>
</dbReference>
<dbReference type="InterPro" id="IPR003594">
    <property type="entry name" value="HATPase_dom"/>
</dbReference>
<evidence type="ECO:0000313" key="15">
    <source>
        <dbReference type="EMBL" id="QXO94714.1"/>
    </source>
</evidence>
<dbReference type="SMART" id="SM00387">
    <property type="entry name" value="HATPase_c"/>
    <property type="match status" value="1"/>
</dbReference>
<keyword evidence="10" id="KW-0472">Membrane</keyword>
<evidence type="ECO:0000256" key="4">
    <source>
        <dbReference type="ARBA" id="ARBA00022553"/>
    </source>
</evidence>
<dbReference type="InterPro" id="IPR003661">
    <property type="entry name" value="HisK_dim/P_dom"/>
</dbReference>
<feature type="domain" description="HAMP" evidence="14">
    <location>
        <begin position="338"/>
        <end position="390"/>
    </location>
</feature>
<dbReference type="GO" id="GO:0000155">
    <property type="term" value="F:phosphorelay sensor kinase activity"/>
    <property type="evidence" value="ECO:0007669"/>
    <property type="project" value="InterPro"/>
</dbReference>
<keyword evidence="4" id="KW-0597">Phosphoprotein</keyword>
<comment type="catalytic activity">
    <reaction evidence="1">
        <text>ATP + protein L-histidine = ADP + protein N-phospho-L-histidine.</text>
        <dbReference type="EC" id="2.7.13.3"/>
    </reaction>
</comment>
<dbReference type="PROSITE" id="PS50109">
    <property type="entry name" value="HIS_KIN"/>
    <property type="match status" value="1"/>
</dbReference>
<proteinExistence type="predicted"/>
<dbReference type="Pfam" id="PF02518">
    <property type="entry name" value="HATPase_c"/>
    <property type="match status" value="1"/>
</dbReference>
<keyword evidence="6" id="KW-0547">Nucleotide-binding</keyword>
<dbReference type="CDD" id="cd00130">
    <property type="entry name" value="PAS"/>
    <property type="match status" value="1"/>
</dbReference>
<evidence type="ECO:0000256" key="6">
    <source>
        <dbReference type="ARBA" id="ARBA00022741"/>
    </source>
</evidence>
<dbReference type="GO" id="GO:0000156">
    <property type="term" value="F:phosphorelay response regulator activity"/>
    <property type="evidence" value="ECO:0007669"/>
    <property type="project" value="TreeGrafter"/>
</dbReference>
<sequence>MKPGTDSGLHISLPVLVMVVLTTIFILVTGIISVLILDQTYQHLMHEWDNDVRHNEQYLENSLKLINLGLLLFDHTFDASMKEQFGYFIEAYNQSGNDPSLMNLTHLKLQLNPSLRNIADFYIINSSGIVIDTTYPGDLGLDFKIWPAVYEDISNIRNGSVFEADRAVYGFSSAKNSRKFAYQPTPDHQYLFEISYLIGDYDAARKNFSYAQVMRTFVNDTPHIRSLTLYDSMNRILWSSDGKRTLPNSEVINFVKGSFERGNRTWISDPVNNSEVYYKFIEISDESTVSGNMLDLVARIEYDTSVREAHLNSLKLYHVLVSFIAILLGIFIAYFLANHITRPMRKIIDDINRIAHGDLCHRVSYSGSAEFTQLEASLNLLITHLNDLITNLQEKEQYLRESKEGYQTLVERLNEGIWIVDKNEITTFVNSRMAEILETTPDEIIGKHARDIIHPSNYDLFDTKMSNRHHGISERYEISLLTSKNNLIFTEISASPSLSDDGKYIGSFGIVTDISERKENEQKIRSYTLELEKRTHELEVVRDELFRINKNLDSIVHERTKEVFRLLEQKNDFIMQLGHDLRTPLTPILGLLPRLYEISGEEHDMILQIIERNARHIQNIGSKSLKLAKLNSLDYIPENENVNIADTTRTVLDINRISIRNAGITVTVHIPDNCIIRGDQILIQELIDNLISNAIKFSKPSCGTILIKADISHNIMTLTVSDTGIGLLPGEEQSIFEEFYKSDRSRHDKTSTGLGLAICKKIVQKHNGTITVSSKGPDCGTTFTLTLPVHLENEDPRVIHKNDN</sequence>
<dbReference type="CDD" id="cd00082">
    <property type="entry name" value="HisKA"/>
    <property type="match status" value="1"/>
</dbReference>
<comment type="subcellular location">
    <subcellularLocation>
        <location evidence="2">Membrane</location>
    </subcellularLocation>
</comment>
<dbReference type="CDD" id="cd06225">
    <property type="entry name" value="HAMP"/>
    <property type="match status" value="1"/>
</dbReference>
<dbReference type="InterPro" id="IPR000014">
    <property type="entry name" value="PAS"/>
</dbReference>
<dbReference type="SMART" id="SM00091">
    <property type="entry name" value="PAS"/>
    <property type="match status" value="1"/>
</dbReference>
<dbReference type="GO" id="GO:0030295">
    <property type="term" value="F:protein kinase activator activity"/>
    <property type="evidence" value="ECO:0007669"/>
    <property type="project" value="TreeGrafter"/>
</dbReference>